<dbReference type="Gene3D" id="3.40.50.620">
    <property type="entry name" value="HUPs"/>
    <property type="match status" value="1"/>
</dbReference>
<evidence type="ECO:0000256" key="1">
    <source>
        <dbReference type="ARBA" id="ARBA00008791"/>
    </source>
</evidence>
<dbReference type="EMBL" id="JBHSSL010000050">
    <property type="protein sequence ID" value="MFC6170672.1"/>
    <property type="molecule type" value="Genomic_DNA"/>
</dbReference>
<dbReference type="Pfam" id="PF00582">
    <property type="entry name" value="Usp"/>
    <property type="match status" value="1"/>
</dbReference>
<gene>
    <name evidence="3" type="ORF">ACFQGP_08800</name>
</gene>
<dbReference type="RefSeq" id="WP_125551515.1">
    <property type="nucleotide sequence ID" value="NZ_JBHSSL010000050.1"/>
</dbReference>
<dbReference type="Proteomes" id="UP001596289">
    <property type="component" value="Unassembled WGS sequence"/>
</dbReference>
<evidence type="ECO:0000259" key="2">
    <source>
        <dbReference type="Pfam" id="PF00582"/>
    </source>
</evidence>
<dbReference type="CDD" id="cd00293">
    <property type="entry name" value="USP-like"/>
    <property type="match status" value="1"/>
</dbReference>
<proteinExistence type="inferred from homology"/>
<protein>
    <submittedName>
        <fullName evidence="3">Universal stress protein</fullName>
    </submittedName>
</protein>
<feature type="domain" description="UspA" evidence="2">
    <location>
        <begin position="4"/>
        <end position="139"/>
    </location>
</feature>
<dbReference type="SUPFAM" id="SSF52402">
    <property type="entry name" value="Adenine nucleotide alpha hydrolases-like"/>
    <property type="match status" value="1"/>
</dbReference>
<evidence type="ECO:0000313" key="3">
    <source>
        <dbReference type="EMBL" id="MFC6170672.1"/>
    </source>
</evidence>
<name>A0ABW1RDX0_9LACO</name>
<dbReference type="PANTHER" id="PTHR46268:SF6">
    <property type="entry name" value="UNIVERSAL STRESS PROTEIN UP12"/>
    <property type="match status" value="1"/>
</dbReference>
<comment type="caution">
    <text evidence="3">The sequence shown here is derived from an EMBL/GenBank/DDBJ whole genome shotgun (WGS) entry which is preliminary data.</text>
</comment>
<dbReference type="InterPro" id="IPR006016">
    <property type="entry name" value="UspA"/>
</dbReference>
<dbReference type="InterPro" id="IPR006015">
    <property type="entry name" value="Universal_stress_UspA"/>
</dbReference>
<organism evidence="3 4">
    <name type="scientific">Loigolactobacillus jiayinensis</name>
    <dbReference type="NCBI Taxonomy" id="2486016"/>
    <lineage>
        <taxon>Bacteria</taxon>
        <taxon>Bacillati</taxon>
        <taxon>Bacillota</taxon>
        <taxon>Bacilli</taxon>
        <taxon>Lactobacillales</taxon>
        <taxon>Lactobacillaceae</taxon>
        <taxon>Loigolactobacillus</taxon>
    </lineage>
</organism>
<dbReference type="InterPro" id="IPR014729">
    <property type="entry name" value="Rossmann-like_a/b/a_fold"/>
</dbReference>
<sequence>MQQYQTILVGLDGSQPAAAALTKAITLAKRERAGLHLVHVIEYSPQVGGTAALVAQAHAKEQATFTQVLATAQQQALTAGVEKVTTAMLTGSARTLLATQTATLIIVGQSGQTAIDRFMLGSFAETIVREATGDVLVVRNQATHKINN</sequence>
<reference evidence="4" key="1">
    <citation type="journal article" date="2019" name="Int. J. Syst. Evol. Microbiol.">
        <title>The Global Catalogue of Microorganisms (GCM) 10K type strain sequencing project: providing services to taxonomists for standard genome sequencing and annotation.</title>
        <authorList>
            <consortium name="The Broad Institute Genomics Platform"/>
            <consortium name="The Broad Institute Genome Sequencing Center for Infectious Disease"/>
            <person name="Wu L."/>
            <person name="Ma J."/>
        </authorList>
    </citation>
    <scope>NUCLEOTIDE SEQUENCE [LARGE SCALE GENOMIC DNA]</scope>
    <source>
        <strain evidence="4">CCM 8904</strain>
    </source>
</reference>
<dbReference type="PRINTS" id="PR01438">
    <property type="entry name" value="UNVRSLSTRESS"/>
</dbReference>
<comment type="similarity">
    <text evidence="1">Belongs to the universal stress protein A family.</text>
</comment>
<dbReference type="PANTHER" id="PTHR46268">
    <property type="entry name" value="STRESS RESPONSE PROTEIN NHAX"/>
    <property type="match status" value="1"/>
</dbReference>
<accession>A0ABW1RDX0</accession>
<keyword evidence="4" id="KW-1185">Reference proteome</keyword>
<evidence type="ECO:0000313" key="4">
    <source>
        <dbReference type="Proteomes" id="UP001596289"/>
    </source>
</evidence>